<feature type="transmembrane region" description="Helical" evidence="1">
    <location>
        <begin position="6"/>
        <end position="24"/>
    </location>
</feature>
<organism evidence="2 3">
    <name type="scientific">Virgibacillus chiguensis</name>
    <dbReference type="NCBI Taxonomy" id="411959"/>
    <lineage>
        <taxon>Bacteria</taxon>
        <taxon>Bacillati</taxon>
        <taxon>Bacillota</taxon>
        <taxon>Bacilli</taxon>
        <taxon>Bacillales</taxon>
        <taxon>Bacillaceae</taxon>
        <taxon>Virgibacillus</taxon>
    </lineage>
</organism>
<keyword evidence="1" id="KW-0812">Transmembrane</keyword>
<name>A0A1M5NMJ5_9BACI</name>
<reference evidence="3" key="1">
    <citation type="submission" date="2016-11" db="EMBL/GenBank/DDBJ databases">
        <authorList>
            <person name="Varghese N."/>
            <person name="Submissions S."/>
        </authorList>
    </citation>
    <scope>NUCLEOTIDE SEQUENCE [LARGE SCALE GENOMIC DNA]</scope>
    <source>
        <strain evidence="3">CGMCC 1.6496</strain>
    </source>
</reference>
<keyword evidence="1" id="KW-1133">Transmembrane helix</keyword>
<dbReference type="EMBL" id="FQXD01000002">
    <property type="protein sequence ID" value="SHG90728.1"/>
    <property type="molecule type" value="Genomic_DNA"/>
</dbReference>
<evidence type="ECO:0000256" key="1">
    <source>
        <dbReference type="SAM" id="Phobius"/>
    </source>
</evidence>
<keyword evidence="3" id="KW-1185">Reference proteome</keyword>
<evidence type="ECO:0000313" key="2">
    <source>
        <dbReference type="EMBL" id="SHG90728.1"/>
    </source>
</evidence>
<dbReference type="RefSeq" id="WP_073005459.1">
    <property type="nucleotide sequence ID" value="NZ_FQXD01000002.1"/>
</dbReference>
<gene>
    <name evidence="2" type="ORF">SAMN05421807_102280</name>
</gene>
<protein>
    <submittedName>
        <fullName evidence="2">Uncharacterized protein</fullName>
    </submittedName>
</protein>
<dbReference type="AlphaFoldDB" id="A0A1M5NMJ5"/>
<evidence type="ECO:0000313" key="3">
    <source>
        <dbReference type="Proteomes" id="UP000184079"/>
    </source>
</evidence>
<accession>A0A1M5NMJ5</accession>
<keyword evidence="1" id="KW-0472">Membrane</keyword>
<proteinExistence type="predicted"/>
<dbReference type="OrthoDB" id="2969671at2"/>
<dbReference type="Proteomes" id="UP000184079">
    <property type="component" value="Unassembled WGS sequence"/>
</dbReference>
<sequence>MKKKSLLFIVVGGVVFLIIFYLGVGNRGITIKETTTRSKEVGDFILHIHIANVEEGIKVFSSLQYTGEGTVEVEHLNPLVSVVLGDEEHQYENDITIKQLSNGNIYHHPNSNKVFRMVKDSPCKLYFQAKFKVNNEEITIDHKEILQAL</sequence>